<dbReference type="Pfam" id="PF00400">
    <property type="entry name" value="WD40"/>
    <property type="match status" value="6"/>
</dbReference>
<evidence type="ECO:0000256" key="2">
    <source>
        <dbReference type="ARBA" id="ARBA00022737"/>
    </source>
</evidence>
<feature type="repeat" description="WD" evidence="3">
    <location>
        <begin position="83"/>
        <end position="124"/>
    </location>
</feature>
<evidence type="ECO:0000256" key="3">
    <source>
        <dbReference type="PROSITE-ProRule" id="PRU00221"/>
    </source>
</evidence>
<dbReference type="PANTHER" id="PTHR45048:SF1">
    <property type="entry name" value="WD REPEAT-CONTAINING PROTEIN 88"/>
    <property type="match status" value="1"/>
</dbReference>
<dbReference type="SUPFAM" id="SSF50978">
    <property type="entry name" value="WD40 repeat-like"/>
    <property type="match status" value="1"/>
</dbReference>
<evidence type="ECO:0000313" key="4">
    <source>
        <dbReference type="EMBL" id="KAJ8303369.1"/>
    </source>
</evidence>
<feature type="repeat" description="WD" evidence="3">
    <location>
        <begin position="40"/>
        <end position="81"/>
    </location>
</feature>
<accession>A0ABQ9EDJ8</accession>
<feature type="repeat" description="WD" evidence="3">
    <location>
        <begin position="257"/>
        <end position="292"/>
    </location>
</feature>
<keyword evidence="5" id="KW-1185">Reference proteome</keyword>
<evidence type="ECO:0000313" key="5">
    <source>
        <dbReference type="Proteomes" id="UP001217089"/>
    </source>
</evidence>
<comment type="caution">
    <text evidence="4">The sequence shown here is derived from an EMBL/GenBank/DDBJ whole genome shotgun (WGS) entry which is preliminary data.</text>
</comment>
<protein>
    <submittedName>
        <fullName evidence="4">Uncharacterized protein</fullName>
    </submittedName>
</protein>
<gene>
    <name evidence="4" type="ORF">KUTeg_019765</name>
</gene>
<proteinExistence type="predicted"/>
<keyword evidence="2" id="KW-0677">Repeat</keyword>
<keyword evidence="1 3" id="KW-0853">WD repeat</keyword>
<dbReference type="PROSITE" id="PS00678">
    <property type="entry name" value="WD_REPEATS_1"/>
    <property type="match status" value="2"/>
</dbReference>
<dbReference type="SMART" id="SM00320">
    <property type="entry name" value="WD40"/>
    <property type="match status" value="6"/>
</dbReference>
<dbReference type="CDD" id="cd00200">
    <property type="entry name" value="WD40"/>
    <property type="match status" value="1"/>
</dbReference>
<evidence type="ECO:0000256" key="1">
    <source>
        <dbReference type="ARBA" id="ARBA00022574"/>
    </source>
</evidence>
<dbReference type="PROSITE" id="PS50294">
    <property type="entry name" value="WD_REPEATS_REGION"/>
    <property type="match status" value="4"/>
</dbReference>
<dbReference type="PANTHER" id="PTHR45048">
    <property type="match status" value="1"/>
</dbReference>
<name>A0ABQ9EDJ8_TEGGR</name>
<dbReference type="Gene3D" id="2.130.10.10">
    <property type="entry name" value="YVTN repeat-like/Quinoprotein amine dehydrogenase"/>
    <property type="match status" value="2"/>
</dbReference>
<sequence>MTELSDAFTADLAVDESLGSKEQTATWEHEDLAQVRIRVYRGHTDGVTSGHYMNNDSRILTSSSDKTIKVWKTDTGQILRTYLGGHSAAISKADVSPDEQRFVTSGWDKKVNVWDLESGNILWTGQHAGVVTCCKFSHDGSMMISGSDLDNTLKVWDTNTGELIHNVDNIHTSTITSCIFAPLDDKIITTSMDKTTKFFDLRTSKVTIKLEGHINIISNCDISFDERKFATSSWDKTVKIWDIATGAYRSKGATSLTGSHEGSVSSCKFSSDGLMLVSGSYDATVVVWDVDNAVQKLKLQCSNCGKPFSMTQLESFRDNTICVFCRLQNREKTMLDIMNLSET</sequence>
<organism evidence="4 5">
    <name type="scientific">Tegillarca granosa</name>
    <name type="common">Malaysian cockle</name>
    <name type="synonym">Anadara granosa</name>
    <dbReference type="NCBI Taxonomy" id="220873"/>
    <lineage>
        <taxon>Eukaryota</taxon>
        <taxon>Metazoa</taxon>
        <taxon>Spiralia</taxon>
        <taxon>Lophotrochozoa</taxon>
        <taxon>Mollusca</taxon>
        <taxon>Bivalvia</taxon>
        <taxon>Autobranchia</taxon>
        <taxon>Pteriomorphia</taxon>
        <taxon>Arcoida</taxon>
        <taxon>Arcoidea</taxon>
        <taxon>Arcidae</taxon>
        <taxon>Tegillarca</taxon>
    </lineage>
</organism>
<feature type="repeat" description="WD" evidence="3">
    <location>
        <begin position="210"/>
        <end position="251"/>
    </location>
</feature>
<dbReference type="PROSITE" id="PS50082">
    <property type="entry name" value="WD_REPEATS_2"/>
    <property type="match status" value="5"/>
</dbReference>
<dbReference type="EMBL" id="JARBDR010000917">
    <property type="protein sequence ID" value="KAJ8303369.1"/>
    <property type="molecule type" value="Genomic_DNA"/>
</dbReference>
<feature type="repeat" description="WD" evidence="3">
    <location>
        <begin position="124"/>
        <end position="166"/>
    </location>
</feature>
<dbReference type="InterPro" id="IPR020472">
    <property type="entry name" value="WD40_PAC1"/>
</dbReference>
<dbReference type="InterPro" id="IPR019775">
    <property type="entry name" value="WD40_repeat_CS"/>
</dbReference>
<reference evidence="4 5" key="1">
    <citation type="submission" date="2022-12" db="EMBL/GenBank/DDBJ databases">
        <title>Chromosome-level genome of Tegillarca granosa.</title>
        <authorList>
            <person name="Kim J."/>
        </authorList>
    </citation>
    <scope>NUCLEOTIDE SEQUENCE [LARGE SCALE GENOMIC DNA]</scope>
    <source>
        <strain evidence="4">Teg-2019</strain>
        <tissue evidence="4">Adductor muscle</tissue>
    </source>
</reference>
<dbReference type="InterPro" id="IPR015943">
    <property type="entry name" value="WD40/YVTN_repeat-like_dom_sf"/>
</dbReference>
<dbReference type="InterPro" id="IPR036322">
    <property type="entry name" value="WD40_repeat_dom_sf"/>
</dbReference>
<dbReference type="InterPro" id="IPR001680">
    <property type="entry name" value="WD40_rpt"/>
</dbReference>
<dbReference type="Proteomes" id="UP001217089">
    <property type="component" value="Unassembled WGS sequence"/>
</dbReference>
<dbReference type="PRINTS" id="PR00320">
    <property type="entry name" value="GPROTEINBRPT"/>
</dbReference>